<dbReference type="GO" id="GO:0030288">
    <property type="term" value="C:outer membrane-bounded periplasmic space"/>
    <property type="evidence" value="ECO:0007669"/>
    <property type="project" value="TreeGrafter"/>
</dbReference>
<dbReference type="STRING" id="870908.SAMN04488044_0346"/>
<name>A0A1M5IIT9_9RHOB</name>
<dbReference type="PANTHER" id="PTHR30404">
    <property type="entry name" value="N-ACETYLMURAMOYL-L-ALANINE AMIDASE"/>
    <property type="match status" value="1"/>
</dbReference>
<keyword evidence="7" id="KW-1185">Reference proteome</keyword>
<dbReference type="Pfam" id="PF11741">
    <property type="entry name" value="AMIN"/>
    <property type="match status" value="1"/>
</dbReference>
<evidence type="ECO:0000259" key="5">
    <source>
        <dbReference type="SMART" id="SM00646"/>
    </source>
</evidence>
<dbReference type="RefSeq" id="WP_072789589.1">
    <property type="nucleotide sequence ID" value="NZ_FQWM01000001.1"/>
</dbReference>
<evidence type="ECO:0000313" key="7">
    <source>
        <dbReference type="Proteomes" id="UP000184211"/>
    </source>
</evidence>
<evidence type="ECO:0000256" key="2">
    <source>
        <dbReference type="ARBA" id="ARBA00011901"/>
    </source>
</evidence>
<comment type="catalytic activity">
    <reaction evidence="1">
        <text>Hydrolyzes the link between N-acetylmuramoyl residues and L-amino acid residues in certain cell-wall glycopeptides.</text>
        <dbReference type="EC" id="3.5.1.28"/>
    </reaction>
</comment>
<dbReference type="EMBL" id="FQWM01000001">
    <property type="protein sequence ID" value="SHG28222.1"/>
    <property type="molecule type" value="Genomic_DNA"/>
</dbReference>
<dbReference type="InterPro" id="IPR050695">
    <property type="entry name" value="N-acetylmuramoyl_amidase_3"/>
</dbReference>
<sequence length="408" mass="44179">MNSFVKAAAIVIAGIWVQTASAQEFSGLARLNVDRSAITDSGNGADIDLSLSQGIPWRVFTLDEPRRLVVDFREVDWGGISGETLRQGEAVSNVRVGSYRPGWSRLVADLSRPMAIDSAGMTVDEVSGQAHLSVKMFATNAADFAANAGAPRDPRWDLPPAVTTDTKRKPKPDWAPIVVVLDPGHGGVDPGAERGEVQEKTLMLTLAREIRDTLRRSGGFEVILTRNEDMFVSLEGRVAMAHEVGADVFISLHADTVQQGHAHGATVYTLSDEASDAASQYLAERHDRSDVLAGVDLTGTDDLIANVLLDLVRQETAPRSERLAQAMVLGMKGTIGTLNNKPYRQGGFSVLKAADIPSVLIEVGFMSSDRDLENLRDSDWRSRVAEGIRDGLQAWVIADKAARDLVRQ</sequence>
<dbReference type="SMART" id="SM00646">
    <property type="entry name" value="Ami_3"/>
    <property type="match status" value="1"/>
</dbReference>
<feature type="domain" description="MurNAc-LAA" evidence="5">
    <location>
        <begin position="238"/>
        <end position="393"/>
    </location>
</feature>
<dbReference type="GO" id="GO:0009253">
    <property type="term" value="P:peptidoglycan catabolic process"/>
    <property type="evidence" value="ECO:0007669"/>
    <property type="project" value="InterPro"/>
</dbReference>
<evidence type="ECO:0000256" key="3">
    <source>
        <dbReference type="ARBA" id="ARBA00022801"/>
    </source>
</evidence>
<dbReference type="Gene3D" id="3.40.630.40">
    <property type="entry name" value="Zn-dependent exopeptidases"/>
    <property type="match status" value="1"/>
</dbReference>
<dbReference type="EC" id="3.5.1.28" evidence="2"/>
<protein>
    <recommendedName>
        <fullName evidence="2">N-acetylmuramoyl-L-alanine amidase</fullName>
        <ecNumber evidence="2">3.5.1.28</ecNumber>
    </recommendedName>
</protein>
<dbReference type="CDD" id="cd02696">
    <property type="entry name" value="MurNAc-LAA"/>
    <property type="match status" value="1"/>
</dbReference>
<evidence type="ECO:0000313" key="6">
    <source>
        <dbReference type="EMBL" id="SHG28222.1"/>
    </source>
</evidence>
<dbReference type="InterPro" id="IPR002508">
    <property type="entry name" value="MurNAc-LAA_cat"/>
</dbReference>
<reference evidence="7" key="1">
    <citation type="submission" date="2016-11" db="EMBL/GenBank/DDBJ databases">
        <authorList>
            <person name="Varghese N."/>
            <person name="Submissions S."/>
        </authorList>
    </citation>
    <scope>NUCLEOTIDE SEQUENCE [LARGE SCALE GENOMIC DNA]</scope>
    <source>
        <strain evidence="7">DSM 28223</strain>
    </source>
</reference>
<dbReference type="PANTHER" id="PTHR30404:SF0">
    <property type="entry name" value="N-ACETYLMURAMOYL-L-ALANINE AMIDASE AMIC"/>
    <property type="match status" value="1"/>
</dbReference>
<dbReference type="SUPFAM" id="SSF53187">
    <property type="entry name" value="Zn-dependent exopeptidases"/>
    <property type="match status" value="1"/>
</dbReference>
<gene>
    <name evidence="6" type="ORF">SAMN04488044_0346</name>
</gene>
<feature type="signal peptide" evidence="4">
    <location>
        <begin position="1"/>
        <end position="22"/>
    </location>
</feature>
<proteinExistence type="predicted"/>
<evidence type="ECO:0000256" key="4">
    <source>
        <dbReference type="SAM" id="SignalP"/>
    </source>
</evidence>
<evidence type="ECO:0000256" key="1">
    <source>
        <dbReference type="ARBA" id="ARBA00001561"/>
    </source>
</evidence>
<dbReference type="Pfam" id="PF01520">
    <property type="entry name" value="Amidase_3"/>
    <property type="match status" value="1"/>
</dbReference>
<dbReference type="AlphaFoldDB" id="A0A1M5IIT9"/>
<accession>A0A1M5IIT9</accession>
<feature type="chain" id="PRO_5012838628" description="N-acetylmuramoyl-L-alanine amidase" evidence="4">
    <location>
        <begin position="23"/>
        <end position="408"/>
    </location>
</feature>
<dbReference type="Gene3D" id="2.60.40.3500">
    <property type="match status" value="1"/>
</dbReference>
<organism evidence="6 7">
    <name type="scientific">Cognatishimia maritima</name>
    <dbReference type="NCBI Taxonomy" id="870908"/>
    <lineage>
        <taxon>Bacteria</taxon>
        <taxon>Pseudomonadati</taxon>
        <taxon>Pseudomonadota</taxon>
        <taxon>Alphaproteobacteria</taxon>
        <taxon>Rhodobacterales</taxon>
        <taxon>Paracoccaceae</taxon>
        <taxon>Cognatishimia</taxon>
    </lineage>
</organism>
<dbReference type="GO" id="GO:0008745">
    <property type="term" value="F:N-acetylmuramoyl-L-alanine amidase activity"/>
    <property type="evidence" value="ECO:0007669"/>
    <property type="project" value="UniProtKB-EC"/>
</dbReference>
<dbReference type="InterPro" id="IPR021731">
    <property type="entry name" value="AMIN_dom"/>
</dbReference>
<keyword evidence="3" id="KW-0378">Hydrolase</keyword>
<keyword evidence="4" id="KW-0732">Signal</keyword>
<dbReference type="OrthoDB" id="9806267at2"/>
<dbReference type="Proteomes" id="UP000184211">
    <property type="component" value="Unassembled WGS sequence"/>
</dbReference>